<feature type="transmembrane region" description="Helical" evidence="1">
    <location>
        <begin position="38"/>
        <end position="66"/>
    </location>
</feature>
<protein>
    <submittedName>
        <fullName evidence="2">Uncharacterized protein</fullName>
    </submittedName>
</protein>
<reference evidence="2 3" key="1">
    <citation type="submission" date="2013-06" db="EMBL/GenBank/DDBJ databases">
        <authorList>
            <person name="Weinstock G."/>
            <person name="Sodergren E."/>
            <person name="Lobos E.A."/>
            <person name="Fulton L."/>
            <person name="Fulton R."/>
            <person name="Courtney L."/>
            <person name="Fronick C."/>
            <person name="O'Laughlin M."/>
            <person name="Godfrey J."/>
            <person name="Wilson R.M."/>
            <person name="Miner T."/>
            <person name="Farmer C."/>
            <person name="Delehaunty K."/>
            <person name="Cordes M."/>
            <person name="Minx P."/>
            <person name="Tomlinson C."/>
            <person name="Chen J."/>
            <person name="Wollam A."/>
            <person name="Pepin K.H."/>
            <person name="Bhonagiri V."/>
            <person name="Zhang X."/>
            <person name="Warren W."/>
            <person name="Mitreva M."/>
            <person name="Mardis E.R."/>
            <person name="Wilson R.K."/>
        </authorList>
    </citation>
    <scope>NUCLEOTIDE SEQUENCE [LARGE SCALE GENOMIC DNA]</scope>
    <source>
        <strain evidence="2 3">SD2A-2</strain>
    </source>
</reference>
<evidence type="ECO:0000256" key="1">
    <source>
        <dbReference type="SAM" id="Phobius"/>
    </source>
</evidence>
<dbReference type="AlphaFoldDB" id="A0AB73AA47"/>
<keyword evidence="1" id="KW-0812">Transmembrane</keyword>
<organism evidence="2 3">
    <name type="scientific">Enterococcus faecium SD2A-2</name>
    <dbReference type="NCBI Taxonomy" id="1244154"/>
    <lineage>
        <taxon>Bacteria</taxon>
        <taxon>Bacillati</taxon>
        <taxon>Bacillota</taxon>
        <taxon>Bacilli</taxon>
        <taxon>Lactobacillales</taxon>
        <taxon>Enterococcaceae</taxon>
        <taxon>Enterococcus</taxon>
    </lineage>
</organism>
<accession>A0AB73AA47</accession>
<evidence type="ECO:0000313" key="2">
    <source>
        <dbReference type="EMBL" id="EPI13479.1"/>
    </source>
</evidence>
<keyword evidence="1" id="KW-0472">Membrane</keyword>
<dbReference type="EMBL" id="ATIT01000074">
    <property type="protein sequence ID" value="EPI13479.1"/>
    <property type="molecule type" value="Genomic_DNA"/>
</dbReference>
<sequence length="68" mass="6730">MLPQSRGVAAKIACIVVVLGISKYVATIIAGACVAPCPAIQVICAACIGGFAALGTGTMSFVVACFKL</sequence>
<gene>
    <name evidence="2" type="ORF">D356_01174</name>
</gene>
<dbReference type="Proteomes" id="UP000014622">
    <property type="component" value="Unassembled WGS sequence"/>
</dbReference>
<keyword evidence="1" id="KW-1133">Transmembrane helix</keyword>
<proteinExistence type="predicted"/>
<name>A0AB73AA47_ENTFC</name>
<feature type="transmembrane region" description="Helical" evidence="1">
    <location>
        <begin position="12"/>
        <end position="32"/>
    </location>
</feature>
<comment type="caution">
    <text evidence="2">The sequence shown here is derived from an EMBL/GenBank/DDBJ whole genome shotgun (WGS) entry which is preliminary data.</text>
</comment>
<evidence type="ECO:0000313" key="3">
    <source>
        <dbReference type="Proteomes" id="UP000014622"/>
    </source>
</evidence>